<accession>A0A4Q1C744</accession>
<keyword evidence="1" id="KW-0812">Transmembrane</keyword>
<keyword evidence="3" id="KW-1185">Reference proteome</keyword>
<proteinExistence type="predicted"/>
<dbReference type="EMBL" id="SDHX01000001">
    <property type="protein sequence ID" value="RXK54717.1"/>
    <property type="molecule type" value="Genomic_DNA"/>
</dbReference>
<name>A0A4Q1C744_9BACT</name>
<reference evidence="2 3" key="1">
    <citation type="submission" date="2019-01" db="EMBL/GenBank/DDBJ databases">
        <title>Lacunisphaera sp. strain TWA-58.</title>
        <authorList>
            <person name="Chen W.-M."/>
        </authorList>
    </citation>
    <scope>NUCLEOTIDE SEQUENCE [LARGE SCALE GENOMIC DNA]</scope>
    <source>
        <strain evidence="2 3">TWA-58</strain>
    </source>
</reference>
<gene>
    <name evidence="2" type="ORF">ESB00_02145</name>
</gene>
<keyword evidence="1" id="KW-0472">Membrane</keyword>
<dbReference type="AlphaFoldDB" id="A0A4Q1C744"/>
<evidence type="ECO:0000313" key="3">
    <source>
        <dbReference type="Proteomes" id="UP000290218"/>
    </source>
</evidence>
<dbReference type="OrthoDB" id="653003at2"/>
<sequence>MNVTADNRIEVRLRELAQLFNLMDPSPFIDRDLDADAEEFIVGWARELPHQGELELVVHLATAPLPDRAAGTEEAVRHYFASRVEVKRRELRQLLRRGRASLLIGVLFLGACFGLGEVALHLLPAGRNSFVELGLQIVGWVAMWRPLEIYLYDWWPIRADLRLLERLARMRVRLNLPASG</sequence>
<dbReference type="Proteomes" id="UP000290218">
    <property type="component" value="Unassembled WGS sequence"/>
</dbReference>
<feature type="transmembrane region" description="Helical" evidence="1">
    <location>
        <begin position="102"/>
        <end position="123"/>
    </location>
</feature>
<comment type="caution">
    <text evidence="2">The sequence shown here is derived from an EMBL/GenBank/DDBJ whole genome shotgun (WGS) entry which is preliminary data.</text>
</comment>
<organism evidence="2 3">
    <name type="scientific">Oleiharenicola lentus</name>
    <dbReference type="NCBI Taxonomy" id="2508720"/>
    <lineage>
        <taxon>Bacteria</taxon>
        <taxon>Pseudomonadati</taxon>
        <taxon>Verrucomicrobiota</taxon>
        <taxon>Opitutia</taxon>
        <taxon>Opitutales</taxon>
        <taxon>Opitutaceae</taxon>
        <taxon>Oleiharenicola</taxon>
    </lineage>
</organism>
<dbReference type="RefSeq" id="WP_129046081.1">
    <property type="nucleotide sequence ID" value="NZ_SDHX01000001.1"/>
</dbReference>
<keyword evidence="1" id="KW-1133">Transmembrane helix</keyword>
<evidence type="ECO:0000256" key="1">
    <source>
        <dbReference type="SAM" id="Phobius"/>
    </source>
</evidence>
<evidence type="ECO:0000313" key="2">
    <source>
        <dbReference type="EMBL" id="RXK54717.1"/>
    </source>
</evidence>
<protein>
    <submittedName>
        <fullName evidence="2">Uncharacterized protein</fullName>
    </submittedName>
</protein>